<feature type="domain" description="Alpha/beta-hydrolase N-terminal" evidence="4">
    <location>
        <begin position="39"/>
        <end position="247"/>
    </location>
</feature>
<dbReference type="AlphaFoldDB" id="A0A8T8I2E2"/>
<name>A0A8T8I2E2_9PSEU</name>
<evidence type="ECO:0000313" key="6">
    <source>
        <dbReference type="Proteomes" id="UP000671828"/>
    </source>
</evidence>
<dbReference type="InterPro" id="IPR027787">
    <property type="entry name" value="Alpha/beta-hydrolase_catalytic"/>
</dbReference>
<feature type="non-terminal residue" evidence="5">
    <location>
        <position position="1"/>
    </location>
</feature>
<feature type="transmembrane region" description="Helical" evidence="2">
    <location>
        <begin position="128"/>
        <end position="144"/>
    </location>
</feature>
<evidence type="ECO:0000259" key="4">
    <source>
        <dbReference type="Pfam" id="PF15420"/>
    </source>
</evidence>
<keyword evidence="2" id="KW-0472">Membrane</keyword>
<evidence type="ECO:0000256" key="1">
    <source>
        <dbReference type="SAM" id="MobiDB-lite"/>
    </source>
</evidence>
<feature type="transmembrane region" description="Helical" evidence="2">
    <location>
        <begin position="49"/>
        <end position="69"/>
    </location>
</feature>
<accession>A0A8T8I2E2</accession>
<dbReference type="EMBL" id="CP072788">
    <property type="protein sequence ID" value="QTR04154.1"/>
    <property type="molecule type" value="Genomic_DNA"/>
</dbReference>
<dbReference type="InterPro" id="IPR012037">
    <property type="entry name" value="Alpha/beta-hydrolase_fam"/>
</dbReference>
<keyword evidence="2" id="KW-0812">Transmembrane</keyword>
<dbReference type="Pfam" id="PF15420">
    <property type="entry name" value="Abhydrolase_9_N"/>
    <property type="match status" value="1"/>
</dbReference>
<organism evidence="5 6">
    <name type="scientific">Saccharothrix algeriensis</name>
    <dbReference type="NCBI Taxonomy" id="173560"/>
    <lineage>
        <taxon>Bacteria</taxon>
        <taxon>Bacillati</taxon>
        <taxon>Actinomycetota</taxon>
        <taxon>Actinomycetes</taxon>
        <taxon>Pseudonocardiales</taxon>
        <taxon>Pseudonocardiaceae</taxon>
        <taxon>Saccharothrix</taxon>
    </lineage>
</organism>
<dbReference type="InterPro" id="IPR027788">
    <property type="entry name" value="Alpha/beta-hydrolase_N_dom"/>
</dbReference>
<sequence length="561" mass="59901">VGVPRAPRRRPVREALLRYRRSASSVGLAFATVFFAWSMTPSLLPRPWYLQGVAAGICSATGYLVGVGVARLTRWFGVRPRWSPETRRWGNAVFAAVAAVWVPGSLVLGARWQRQVRELVGVDPDQPFYYGLVLAVALAVAVGLREVGRLLRAASRRVARFCGRFVPVGVARFAAVVVVAVLTVTFVDGALVNGFLGVVNRIAATADRGDGPGVVRPAAAERSGSPSSRVSWESLGREGRAFVAGGPTAAELSAFTGRPAPTPIRVYGGLSSAGSLAGVAELVVAELERTGAFDRAVLAVATTTGTGWVDPATAEALEYVLGGDTAIAALQYSYLPSWAAFVADRDSPRAAGSTLFDQVHAAWERQPPDRRPRLVAFGESLGAFGGQAAFSGLQDMATRTSGALWVGTPNSTAVWEELTAARDPGTPERLPVVGDGARVRFADRPADLDLGTPWEPGRVVYLQHATDPVVWWSPRLLTGRPDWLAEPLGPDVSPQMTWLPAVTFWQLTMDMVFSTGVPPGHGHHYGPVENVEAWSRILAPPGWTAEDTARYGDLVEARAGR</sequence>
<feature type="transmembrane region" description="Helical" evidence="2">
    <location>
        <begin position="89"/>
        <end position="108"/>
    </location>
</feature>
<dbReference type="Pfam" id="PF10081">
    <property type="entry name" value="Abhydrolase_9"/>
    <property type="match status" value="1"/>
</dbReference>
<gene>
    <name evidence="5" type="ORF">J7S33_04060</name>
</gene>
<reference evidence="5" key="1">
    <citation type="submission" date="2021-04" db="EMBL/GenBank/DDBJ databases">
        <title>Saccharothrix algeriensis WGS.</title>
        <authorList>
            <person name="Stuskova K."/>
            <person name="Hakalova E."/>
            <person name="Tebbal A.B."/>
            <person name="Eichmeier A."/>
        </authorList>
    </citation>
    <scope>NUCLEOTIDE SEQUENCE</scope>
    <source>
        <strain evidence="5">NRRL B-24137</strain>
    </source>
</reference>
<feature type="domain" description="Alpha/beta-hydrolase catalytic" evidence="3">
    <location>
        <begin position="264"/>
        <end position="550"/>
    </location>
</feature>
<proteinExistence type="predicted"/>
<keyword evidence="2" id="KW-1133">Transmembrane helix</keyword>
<evidence type="ECO:0000256" key="2">
    <source>
        <dbReference type="SAM" id="Phobius"/>
    </source>
</evidence>
<feature type="transmembrane region" description="Helical" evidence="2">
    <location>
        <begin position="21"/>
        <end position="37"/>
    </location>
</feature>
<protein>
    <submittedName>
        <fullName evidence="5">Alpha/beta-hydrolase family protein</fullName>
    </submittedName>
</protein>
<evidence type="ECO:0000313" key="5">
    <source>
        <dbReference type="EMBL" id="QTR04154.1"/>
    </source>
</evidence>
<dbReference type="Proteomes" id="UP000671828">
    <property type="component" value="Chromosome"/>
</dbReference>
<feature type="transmembrane region" description="Helical" evidence="2">
    <location>
        <begin position="165"/>
        <end position="187"/>
    </location>
</feature>
<dbReference type="PIRSF" id="PIRSF007542">
    <property type="entry name" value="UCP007542"/>
    <property type="match status" value="1"/>
</dbReference>
<evidence type="ECO:0000259" key="3">
    <source>
        <dbReference type="Pfam" id="PF10081"/>
    </source>
</evidence>
<feature type="region of interest" description="Disordered" evidence="1">
    <location>
        <begin position="209"/>
        <end position="231"/>
    </location>
</feature>